<name>A0A6N7QWR5_9BACI</name>
<dbReference type="RefSeq" id="WP_153834033.1">
    <property type="nucleotide sequence ID" value="NZ_JBHUMW010000107.1"/>
</dbReference>
<dbReference type="Pfam" id="PF10779">
    <property type="entry name" value="XhlA"/>
    <property type="match status" value="1"/>
</dbReference>
<comment type="caution">
    <text evidence="2">The sequence shown here is derived from an EMBL/GenBank/DDBJ whole genome shotgun (WGS) entry which is preliminary data.</text>
</comment>
<feature type="transmembrane region" description="Helical" evidence="1">
    <location>
        <begin position="69"/>
        <end position="87"/>
    </location>
</feature>
<organism evidence="2 3">
    <name type="scientific">Gracilibacillus thailandensis</name>
    <dbReference type="NCBI Taxonomy" id="563735"/>
    <lineage>
        <taxon>Bacteria</taxon>
        <taxon>Bacillati</taxon>
        <taxon>Bacillota</taxon>
        <taxon>Bacilli</taxon>
        <taxon>Bacillales</taxon>
        <taxon>Bacillaceae</taxon>
        <taxon>Gracilibacillus</taxon>
    </lineage>
</organism>
<keyword evidence="1" id="KW-0812">Transmembrane</keyword>
<evidence type="ECO:0008006" key="4">
    <source>
        <dbReference type="Google" id="ProtNLM"/>
    </source>
</evidence>
<dbReference type="InterPro" id="IPR019715">
    <property type="entry name" value="Haemolysin_XhlA"/>
</dbReference>
<evidence type="ECO:0000313" key="2">
    <source>
        <dbReference type="EMBL" id="MRI65170.1"/>
    </source>
</evidence>
<gene>
    <name evidence="2" type="ORF">GH885_02260</name>
</gene>
<keyword evidence="1" id="KW-0472">Membrane</keyword>
<accession>A0A6N7QWR5</accession>
<keyword evidence="3" id="KW-1185">Reference proteome</keyword>
<protein>
    <recommendedName>
        <fullName evidence="4">Protein xhlA</fullName>
    </recommendedName>
</protein>
<proteinExistence type="predicted"/>
<sequence length="90" mass="10597">MEGNEMDIWKESVRKEIDDIKRDQHIMKDDIKDLKHKDSDQDKEISYLKQMLYEIKEDTKWLRRTITKAIITAIATAVIGGVIALFFSQL</sequence>
<keyword evidence="1" id="KW-1133">Transmembrane helix</keyword>
<reference evidence="2 3" key="1">
    <citation type="submission" date="2019-10" db="EMBL/GenBank/DDBJ databases">
        <title>Gracilibacillus salitolerans sp. nov., a moderate halophile isolated from a saline soil in northwest China.</title>
        <authorList>
            <person name="Gan L."/>
        </authorList>
    </citation>
    <scope>NUCLEOTIDE SEQUENCE [LARGE SCALE GENOMIC DNA]</scope>
    <source>
        <strain evidence="2 3">TP2-8</strain>
    </source>
</reference>
<dbReference type="AlphaFoldDB" id="A0A6N7QWR5"/>
<dbReference type="EMBL" id="WJEE01000002">
    <property type="protein sequence ID" value="MRI65170.1"/>
    <property type="molecule type" value="Genomic_DNA"/>
</dbReference>
<evidence type="ECO:0000256" key="1">
    <source>
        <dbReference type="SAM" id="Phobius"/>
    </source>
</evidence>
<dbReference type="Proteomes" id="UP000435187">
    <property type="component" value="Unassembled WGS sequence"/>
</dbReference>
<evidence type="ECO:0000313" key="3">
    <source>
        <dbReference type="Proteomes" id="UP000435187"/>
    </source>
</evidence>